<dbReference type="InterPro" id="IPR015421">
    <property type="entry name" value="PyrdxlP-dep_Trfase_major"/>
</dbReference>
<dbReference type="EMBL" id="LBBT01000159">
    <property type="protein sequence ID" value="KKY01675.1"/>
    <property type="molecule type" value="Genomic_DNA"/>
</dbReference>
<dbReference type="PANTHER" id="PTHR43277:SF4">
    <property type="entry name" value="ARGININE DECARBOXYLASE"/>
    <property type="match status" value="1"/>
</dbReference>
<dbReference type="AlphaFoldDB" id="A0A0M3DGC2"/>
<dbReference type="RefSeq" id="WP_046822694.1">
    <property type="nucleotide sequence ID" value="NZ_LBBT01000159.1"/>
</dbReference>
<comment type="caution">
    <text evidence="7">The sequence shown here is derived from an EMBL/GenBank/DDBJ whole genome shotgun (WGS) entry which is preliminary data.</text>
</comment>
<gene>
    <name evidence="7" type="ORF">VN21_07405</name>
</gene>
<evidence type="ECO:0000256" key="2">
    <source>
        <dbReference type="ARBA" id="ARBA00010671"/>
    </source>
</evidence>
<comment type="similarity">
    <text evidence="2">Belongs to the Orn/Lys/Arg decarboxylase class-I family.</text>
</comment>
<dbReference type="Gene3D" id="3.90.100.10">
    <property type="entry name" value="Orn/Lys/Arg decarboxylase, C-terminal domain"/>
    <property type="match status" value="1"/>
</dbReference>
<keyword evidence="4" id="KW-0663">Pyridoxal phosphate</keyword>
<dbReference type="InterPro" id="IPR015424">
    <property type="entry name" value="PyrdxlP-dep_Trfase"/>
</dbReference>
<dbReference type="Pfam" id="PF03711">
    <property type="entry name" value="OKR_DC_1_C"/>
    <property type="match status" value="1"/>
</dbReference>
<organism evidence="7 8">
    <name type="scientific">Paraclostridium benzoelyticum</name>
    <dbReference type="NCBI Taxonomy" id="1629550"/>
    <lineage>
        <taxon>Bacteria</taxon>
        <taxon>Bacillati</taxon>
        <taxon>Bacillota</taxon>
        <taxon>Clostridia</taxon>
        <taxon>Peptostreptococcales</taxon>
        <taxon>Peptostreptococcaceae</taxon>
        <taxon>Paraclostridium</taxon>
    </lineage>
</organism>
<evidence type="ECO:0000313" key="7">
    <source>
        <dbReference type="EMBL" id="KKY01675.1"/>
    </source>
</evidence>
<dbReference type="Gene3D" id="3.40.640.10">
    <property type="entry name" value="Type I PLP-dependent aspartate aminotransferase-like (Major domain)"/>
    <property type="match status" value="1"/>
</dbReference>
<keyword evidence="5" id="KW-0456">Lyase</keyword>
<evidence type="ECO:0000313" key="8">
    <source>
        <dbReference type="Proteomes" id="UP000034407"/>
    </source>
</evidence>
<evidence type="ECO:0000256" key="3">
    <source>
        <dbReference type="ARBA" id="ARBA00022793"/>
    </source>
</evidence>
<dbReference type="SUPFAM" id="SSF55904">
    <property type="entry name" value="Ornithine decarboxylase C-terminal domain"/>
    <property type="match status" value="1"/>
</dbReference>
<evidence type="ECO:0000256" key="4">
    <source>
        <dbReference type="ARBA" id="ARBA00022898"/>
    </source>
</evidence>
<dbReference type="GO" id="GO:0016831">
    <property type="term" value="F:carboxy-lyase activity"/>
    <property type="evidence" value="ECO:0007669"/>
    <property type="project" value="UniProtKB-KW"/>
</dbReference>
<dbReference type="InterPro" id="IPR000310">
    <property type="entry name" value="Orn/Lys/Arg_deCO2ase_major_dom"/>
</dbReference>
<dbReference type="PATRIC" id="fig|1629550.3.peg.929"/>
<evidence type="ECO:0000259" key="6">
    <source>
        <dbReference type="PROSITE" id="PS00703"/>
    </source>
</evidence>
<dbReference type="InterPro" id="IPR008286">
    <property type="entry name" value="Prn/Lys/Arg_de-COase_C"/>
</dbReference>
<feature type="domain" description="Orn/Lys/Arg decarboxylases family 1 pyridoxal-P attachment site" evidence="6">
    <location>
        <begin position="237"/>
        <end position="251"/>
    </location>
</feature>
<sequence length="499" mass="55430">MEAIGKNLELEYEKSYKLNHSQIPLLSSLKEYSKKDIACFDVPGHVRHQGVDILNNYYGEELMKMDINSSPLMDNVSNPKGVIKNAQKLLADAYGSDDAFFITNGTTGAIHAMILSIIEDNDKLLLPRNIHKSVINALILSGGEPVFIQPEFDKELGISLNIRAKDVKHALETNKGIKALFLLNPTYYGACSDLREIIDICHKKNVLVLIDEAHGAHFPFHDDLPPSSMKLGADMAAVSIHKTGGALTQASALLLNNKSIESSKVLQCINMLQSTSASYLLMSSIDGARSNLVSNGQEQLSKALNLSRYAKARLNKVKGIKVVSTECLNDEGVKFIDETKLCINVKKLNLTGLEVYDLLYKEFSVQAELGDLYNILALISIGTEKEDVDKLINALEVISKIYKKPDEMNDIDIKQINPILKLKPRDAFYKDKEMVLIDECIGRISGESIMAYPPGIPIVTPGEIITKEIIDYIKLLKDNNAYLSDMKDKTLNYILVIKK</sequence>
<dbReference type="Pfam" id="PF01276">
    <property type="entry name" value="OKR_DC_1"/>
    <property type="match status" value="1"/>
</dbReference>
<comment type="cofactor">
    <cofactor evidence="1">
        <name>pyridoxal 5'-phosphate</name>
        <dbReference type="ChEBI" id="CHEBI:597326"/>
    </cofactor>
</comment>
<dbReference type="PROSITE" id="PS00703">
    <property type="entry name" value="OKR_DC_1"/>
    <property type="match status" value="1"/>
</dbReference>
<evidence type="ECO:0000256" key="5">
    <source>
        <dbReference type="ARBA" id="ARBA00023239"/>
    </source>
</evidence>
<dbReference type="Proteomes" id="UP000034407">
    <property type="component" value="Unassembled WGS sequence"/>
</dbReference>
<protein>
    <submittedName>
        <fullName evidence="7">Arginine decarboxylase</fullName>
    </submittedName>
</protein>
<dbReference type="CDD" id="cd00615">
    <property type="entry name" value="Orn_deC_like"/>
    <property type="match status" value="1"/>
</dbReference>
<keyword evidence="8" id="KW-1185">Reference proteome</keyword>
<evidence type="ECO:0000256" key="1">
    <source>
        <dbReference type="ARBA" id="ARBA00001933"/>
    </source>
</evidence>
<dbReference type="InterPro" id="IPR052357">
    <property type="entry name" value="Orn_Lys_Arg_decarboxylase-I"/>
</dbReference>
<keyword evidence="3" id="KW-0210">Decarboxylase</keyword>
<name>A0A0M3DGC2_9FIRM</name>
<reference evidence="7 8" key="1">
    <citation type="submission" date="2015-04" db="EMBL/GenBank/DDBJ databases">
        <title>Microcin producing Clostridium sp. JC272T.</title>
        <authorList>
            <person name="Jyothsna T."/>
            <person name="Sasikala C."/>
            <person name="Ramana C."/>
        </authorList>
    </citation>
    <scope>NUCLEOTIDE SEQUENCE [LARGE SCALE GENOMIC DNA]</scope>
    <source>
        <strain evidence="7 8">JC272</strain>
    </source>
</reference>
<dbReference type="PANTHER" id="PTHR43277">
    <property type="entry name" value="ARGININE DECARBOXYLASE"/>
    <property type="match status" value="1"/>
</dbReference>
<dbReference type="SUPFAM" id="SSF53383">
    <property type="entry name" value="PLP-dependent transferases"/>
    <property type="match status" value="1"/>
</dbReference>
<dbReference type="InterPro" id="IPR036633">
    <property type="entry name" value="Prn/Lys/Arg_de-COase_C_sf"/>
</dbReference>
<accession>A0A0M3DGC2</accession>
<proteinExistence type="inferred from homology"/>